<evidence type="ECO:0000313" key="1">
    <source>
        <dbReference type="EMBL" id="JAD64435.1"/>
    </source>
</evidence>
<proteinExistence type="predicted"/>
<accession>A0A0A9BTD1</accession>
<dbReference type="AlphaFoldDB" id="A0A0A9BTD1"/>
<name>A0A0A9BTD1_ARUDO</name>
<sequence>MRRKSGIIRSRFRAVRERSI</sequence>
<protein>
    <submittedName>
        <fullName evidence="1">Uncharacterized protein</fullName>
    </submittedName>
</protein>
<organism evidence="1">
    <name type="scientific">Arundo donax</name>
    <name type="common">Giant reed</name>
    <name type="synonym">Donax arundinaceus</name>
    <dbReference type="NCBI Taxonomy" id="35708"/>
    <lineage>
        <taxon>Eukaryota</taxon>
        <taxon>Viridiplantae</taxon>
        <taxon>Streptophyta</taxon>
        <taxon>Embryophyta</taxon>
        <taxon>Tracheophyta</taxon>
        <taxon>Spermatophyta</taxon>
        <taxon>Magnoliopsida</taxon>
        <taxon>Liliopsida</taxon>
        <taxon>Poales</taxon>
        <taxon>Poaceae</taxon>
        <taxon>PACMAD clade</taxon>
        <taxon>Arundinoideae</taxon>
        <taxon>Arundineae</taxon>
        <taxon>Arundo</taxon>
    </lineage>
</organism>
<reference evidence="1" key="2">
    <citation type="journal article" date="2015" name="Data Brief">
        <title>Shoot transcriptome of the giant reed, Arundo donax.</title>
        <authorList>
            <person name="Barrero R.A."/>
            <person name="Guerrero F.D."/>
            <person name="Moolhuijzen P."/>
            <person name="Goolsby J.A."/>
            <person name="Tidwell J."/>
            <person name="Bellgard S.E."/>
            <person name="Bellgard M.I."/>
        </authorList>
    </citation>
    <scope>NUCLEOTIDE SEQUENCE</scope>
    <source>
        <tissue evidence="1">Shoot tissue taken approximately 20 cm above the soil surface</tissue>
    </source>
</reference>
<dbReference type="EMBL" id="GBRH01233460">
    <property type="protein sequence ID" value="JAD64435.1"/>
    <property type="molecule type" value="Transcribed_RNA"/>
</dbReference>
<reference evidence="1" key="1">
    <citation type="submission" date="2014-09" db="EMBL/GenBank/DDBJ databases">
        <authorList>
            <person name="Magalhaes I.L.F."/>
            <person name="Oliveira U."/>
            <person name="Santos F.R."/>
            <person name="Vidigal T.H.D.A."/>
            <person name="Brescovit A.D."/>
            <person name="Santos A.J."/>
        </authorList>
    </citation>
    <scope>NUCLEOTIDE SEQUENCE</scope>
    <source>
        <tissue evidence="1">Shoot tissue taken approximately 20 cm above the soil surface</tissue>
    </source>
</reference>